<feature type="transmembrane region" description="Helical" evidence="1">
    <location>
        <begin position="40"/>
        <end position="64"/>
    </location>
</feature>
<reference evidence="2" key="1">
    <citation type="submission" date="2023-03" db="EMBL/GenBank/DDBJ databases">
        <title>Massive genome expansion in bonnet fungi (Mycena s.s.) driven by repeated elements and novel gene families across ecological guilds.</title>
        <authorList>
            <consortium name="Lawrence Berkeley National Laboratory"/>
            <person name="Harder C.B."/>
            <person name="Miyauchi S."/>
            <person name="Viragh M."/>
            <person name="Kuo A."/>
            <person name="Thoen E."/>
            <person name="Andreopoulos B."/>
            <person name="Lu D."/>
            <person name="Skrede I."/>
            <person name="Drula E."/>
            <person name="Henrissat B."/>
            <person name="Morin E."/>
            <person name="Kohler A."/>
            <person name="Barry K."/>
            <person name="LaButti K."/>
            <person name="Morin E."/>
            <person name="Salamov A."/>
            <person name="Lipzen A."/>
            <person name="Mereny Z."/>
            <person name="Hegedus B."/>
            <person name="Baldrian P."/>
            <person name="Stursova M."/>
            <person name="Weitz H."/>
            <person name="Taylor A."/>
            <person name="Grigoriev I.V."/>
            <person name="Nagy L.G."/>
            <person name="Martin F."/>
            <person name="Kauserud H."/>
        </authorList>
    </citation>
    <scope>NUCLEOTIDE SEQUENCE</scope>
    <source>
        <strain evidence="2">CBHHK188m</strain>
    </source>
</reference>
<evidence type="ECO:0000313" key="2">
    <source>
        <dbReference type="EMBL" id="KAJ7735866.1"/>
    </source>
</evidence>
<feature type="transmembrane region" description="Helical" evidence="1">
    <location>
        <begin position="108"/>
        <end position="130"/>
    </location>
</feature>
<dbReference type="EMBL" id="JARJLG010000152">
    <property type="protein sequence ID" value="KAJ7735866.1"/>
    <property type="molecule type" value="Genomic_DNA"/>
</dbReference>
<name>A0AAD7MWY5_9AGAR</name>
<comment type="caution">
    <text evidence="2">The sequence shown here is derived from an EMBL/GenBank/DDBJ whole genome shotgun (WGS) entry which is preliminary data.</text>
</comment>
<feature type="transmembrane region" description="Helical" evidence="1">
    <location>
        <begin position="187"/>
        <end position="210"/>
    </location>
</feature>
<dbReference type="Proteomes" id="UP001215280">
    <property type="component" value="Unassembled WGS sequence"/>
</dbReference>
<keyword evidence="1" id="KW-1133">Transmembrane helix</keyword>
<sequence length="256" mass="27721">MFLLGTSATFVSVGLAGIVINLNKALVQGSANLPHIYQLYNSLFIVNALLMVANNLVTDLLFLYRCYIIWGSRKTVLILPGICMLATAVVGCISAVDGDALSAAVFTTPYITATGTNVILMCLTAGRIWYKKREALSVNGNTFRTRYSTAIAMILESGAIYCLSIILFVIAQYFVAHGPSSGSQSTSVFFGVTAGLWSQIVNIAPTLILVRVGMGHCQWIQDPTPADGRLVSQRRITDLKHINTPYELPAPVLEIK</sequence>
<organism evidence="2 3">
    <name type="scientific">Mycena maculata</name>
    <dbReference type="NCBI Taxonomy" id="230809"/>
    <lineage>
        <taxon>Eukaryota</taxon>
        <taxon>Fungi</taxon>
        <taxon>Dikarya</taxon>
        <taxon>Basidiomycota</taxon>
        <taxon>Agaricomycotina</taxon>
        <taxon>Agaricomycetes</taxon>
        <taxon>Agaricomycetidae</taxon>
        <taxon>Agaricales</taxon>
        <taxon>Marasmiineae</taxon>
        <taxon>Mycenaceae</taxon>
        <taxon>Mycena</taxon>
    </lineage>
</organism>
<keyword evidence="1" id="KW-0472">Membrane</keyword>
<feature type="transmembrane region" description="Helical" evidence="1">
    <location>
        <begin position="76"/>
        <end position="96"/>
    </location>
</feature>
<feature type="transmembrane region" description="Helical" evidence="1">
    <location>
        <begin position="151"/>
        <end position="175"/>
    </location>
</feature>
<proteinExistence type="predicted"/>
<protein>
    <submittedName>
        <fullName evidence="2">Uncharacterized protein</fullName>
    </submittedName>
</protein>
<keyword evidence="3" id="KW-1185">Reference proteome</keyword>
<dbReference type="AlphaFoldDB" id="A0AAD7MWY5"/>
<keyword evidence="1" id="KW-0812">Transmembrane</keyword>
<accession>A0AAD7MWY5</accession>
<gene>
    <name evidence="2" type="ORF">DFH07DRAFT_967056</name>
</gene>
<evidence type="ECO:0000313" key="3">
    <source>
        <dbReference type="Proteomes" id="UP001215280"/>
    </source>
</evidence>
<evidence type="ECO:0000256" key="1">
    <source>
        <dbReference type="SAM" id="Phobius"/>
    </source>
</evidence>